<accession>A0A9X7Z7F3</accession>
<keyword evidence="2" id="KW-1185">Reference proteome</keyword>
<evidence type="ECO:0000313" key="2">
    <source>
        <dbReference type="Proteomes" id="UP000663505"/>
    </source>
</evidence>
<proteinExistence type="predicted"/>
<evidence type="ECO:0000313" key="1">
    <source>
        <dbReference type="EMBL" id="QSO48362.1"/>
    </source>
</evidence>
<dbReference type="RefSeq" id="WP_206657697.1">
    <property type="nucleotide sequence ID" value="NZ_CP071182.1"/>
</dbReference>
<dbReference type="Pfam" id="PF10719">
    <property type="entry name" value="ComFB"/>
    <property type="match status" value="1"/>
</dbReference>
<organism evidence="1 2">
    <name type="scientific">Alicyclobacillus mengziensis</name>
    <dbReference type="NCBI Taxonomy" id="2931921"/>
    <lineage>
        <taxon>Bacteria</taxon>
        <taxon>Bacillati</taxon>
        <taxon>Bacillota</taxon>
        <taxon>Bacilli</taxon>
        <taxon>Bacillales</taxon>
        <taxon>Alicyclobacillaceae</taxon>
        <taxon>Alicyclobacillus</taxon>
    </lineage>
</organism>
<dbReference type="Proteomes" id="UP000663505">
    <property type="component" value="Chromosome"/>
</dbReference>
<reference evidence="1 2" key="1">
    <citation type="submission" date="2021-02" db="EMBL/GenBank/DDBJ databases">
        <title>Alicyclobacillus curvatus sp. nov. and Alicyclobacillus mengziensis sp. nov., two acidophilic bacteria isolated from acid mine drainage.</title>
        <authorList>
            <person name="Huang Y."/>
        </authorList>
    </citation>
    <scope>NUCLEOTIDE SEQUENCE [LARGE SCALE GENOMIC DNA]</scope>
    <source>
        <strain evidence="1 2">S30H14</strain>
    </source>
</reference>
<dbReference type="AlphaFoldDB" id="A0A9X7Z7F3"/>
<dbReference type="InterPro" id="IPR019657">
    <property type="entry name" value="ComFB"/>
</dbReference>
<name>A0A9X7Z7F3_9BACL</name>
<dbReference type="KEGG" id="afx:JZ786_05075"/>
<gene>
    <name evidence="1" type="ORF">JZ786_05075</name>
</gene>
<protein>
    <submittedName>
        <fullName evidence="1">Late competence development ComFB family protein</fullName>
    </submittedName>
</protein>
<sequence length="111" mass="12988">MTINNNRVEGIYNLMETLVWTELERIVQTERDDVCFCSLCKLDISAYALNRLPALYVSTQEGETRFTNLEMDKRVTGKVVEAIKHIAEHPHRANRTMTEYTVNELFDYIDK</sequence>
<dbReference type="EMBL" id="CP071182">
    <property type="protein sequence ID" value="QSO48362.1"/>
    <property type="molecule type" value="Genomic_DNA"/>
</dbReference>